<sequence>MRLFCTTRNTIKHLVNIVVVVLLITGTAAPGNGDQGRPADTIAIANFNIQVFGVSKAGKPAVMETLGHTITRFDIVAIQEIRDKSGTAIKALEKKVDDLGRDYAVALGPRLGRTSSKEQYAYMYRSETLDFITSYTFDDSAEDLFHREPFIAQFKAKDGDFSVVLITIHTDPDEATSEINALPAVMADARTHFPDESHFLILGDLNADCSYYDEEETSSELRSDDYQWLITNAMDTNLARSQCTYDRIIMTSETAPYATGHANVFRFDTEFGLTAKQAKAVSDHYPVYAVFATSPSKGDTGCYIQSTACIRD</sequence>
<evidence type="ECO:0000256" key="1">
    <source>
        <dbReference type="ARBA" id="ARBA00007359"/>
    </source>
</evidence>
<evidence type="ECO:0000256" key="4">
    <source>
        <dbReference type="SAM" id="SignalP"/>
    </source>
</evidence>
<gene>
    <name evidence="6" type="ORF">DSLASN_35430</name>
</gene>
<dbReference type="InterPro" id="IPR005135">
    <property type="entry name" value="Endo/exonuclease/phosphatase"/>
</dbReference>
<feature type="chain" id="PRO_5045238196" evidence="4">
    <location>
        <begin position="29"/>
        <end position="312"/>
    </location>
</feature>
<dbReference type="Gene3D" id="3.60.10.10">
    <property type="entry name" value="Endonuclease/exonuclease/phosphatase"/>
    <property type="match status" value="1"/>
</dbReference>
<name>A0ABN6F8B3_9BACT</name>
<keyword evidence="2" id="KW-0540">Nuclease</keyword>
<dbReference type="PRINTS" id="PR00130">
    <property type="entry name" value="DNASEI"/>
</dbReference>
<evidence type="ECO:0000313" key="6">
    <source>
        <dbReference type="EMBL" id="BCS97911.1"/>
    </source>
</evidence>
<reference evidence="6 7" key="1">
    <citation type="submission" date="2021-02" db="EMBL/GenBank/DDBJ databases">
        <title>Complete genome of Desulfoluna sp. strain ASN36.</title>
        <authorList>
            <person name="Takahashi A."/>
            <person name="Kojima H."/>
            <person name="Fukui M."/>
        </authorList>
    </citation>
    <scope>NUCLEOTIDE SEQUENCE [LARGE SCALE GENOMIC DNA]</scope>
    <source>
        <strain evidence="6 7">ASN36</strain>
    </source>
</reference>
<dbReference type="Pfam" id="PF03372">
    <property type="entry name" value="Exo_endo_phos"/>
    <property type="match status" value="1"/>
</dbReference>
<dbReference type="SMART" id="SM00476">
    <property type="entry name" value="DNaseIc"/>
    <property type="match status" value="1"/>
</dbReference>
<dbReference type="InterPro" id="IPR036691">
    <property type="entry name" value="Endo/exonu/phosph_ase_sf"/>
</dbReference>
<dbReference type="EMBL" id="AP024488">
    <property type="protein sequence ID" value="BCS97911.1"/>
    <property type="molecule type" value="Genomic_DNA"/>
</dbReference>
<evidence type="ECO:0000256" key="3">
    <source>
        <dbReference type="ARBA" id="ARBA00022801"/>
    </source>
</evidence>
<evidence type="ECO:0000259" key="5">
    <source>
        <dbReference type="Pfam" id="PF03372"/>
    </source>
</evidence>
<keyword evidence="3" id="KW-0378">Hydrolase</keyword>
<dbReference type="SUPFAM" id="SSF56219">
    <property type="entry name" value="DNase I-like"/>
    <property type="match status" value="1"/>
</dbReference>
<dbReference type="Proteomes" id="UP001320148">
    <property type="component" value="Chromosome"/>
</dbReference>
<comment type="similarity">
    <text evidence="1">Belongs to the DNase I family.</text>
</comment>
<dbReference type="PANTHER" id="PTHR11371">
    <property type="entry name" value="DEOXYRIBONUCLEASE"/>
    <property type="match status" value="1"/>
</dbReference>
<feature type="domain" description="Endonuclease/exonuclease/phosphatase" evidence="5">
    <location>
        <begin position="46"/>
        <end position="284"/>
    </location>
</feature>
<evidence type="ECO:0000313" key="7">
    <source>
        <dbReference type="Proteomes" id="UP001320148"/>
    </source>
</evidence>
<organism evidence="6 7">
    <name type="scientific">Desulfoluna limicola</name>
    <dbReference type="NCBI Taxonomy" id="2810562"/>
    <lineage>
        <taxon>Bacteria</taxon>
        <taxon>Pseudomonadati</taxon>
        <taxon>Thermodesulfobacteriota</taxon>
        <taxon>Desulfobacteria</taxon>
        <taxon>Desulfobacterales</taxon>
        <taxon>Desulfolunaceae</taxon>
        <taxon>Desulfoluna</taxon>
    </lineage>
</organism>
<protein>
    <submittedName>
        <fullName evidence="6">Deoxyribonuclease</fullName>
    </submittedName>
</protein>
<dbReference type="PANTHER" id="PTHR11371:SF31">
    <property type="entry name" value="EXTRACELLULAR NUCLEASE"/>
    <property type="match status" value="1"/>
</dbReference>
<keyword evidence="4" id="KW-0732">Signal</keyword>
<evidence type="ECO:0000256" key="2">
    <source>
        <dbReference type="ARBA" id="ARBA00022722"/>
    </source>
</evidence>
<proteinExistence type="inferred from homology"/>
<accession>A0ABN6F8B3</accession>
<feature type="signal peptide" evidence="4">
    <location>
        <begin position="1"/>
        <end position="28"/>
    </location>
</feature>
<dbReference type="InterPro" id="IPR016202">
    <property type="entry name" value="DNase_I"/>
</dbReference>
<keyword evidence="7" id="KW-1185">Reference proteome</keyword>
<dbReference type="RefSeq" id="WP_236889325.1">
    <property type="nucleotide sequence ID" value="NZ_AP024488.1"/>
</dbReference>
<dbReference type="PIRSF" id="PIRSF000988">
    <property type="entry name" value="DNase_I_euk"/>
    <property type="match status" value="1"/>
</dbReference>